<keyword evidence="5" id="KW-1185">Reference proteome</keyword>
<reference evidence="4" key="1">
    <citation type="submission" date="2021-11" db="EMBL/GenBank/DDBJ databases">
        <authorList>
            <person name="Schell T."/>
        </authorList>
    </citation>
    <scope>NUCLEOTIDE SEQUENCE</scope>
    <source>
        <strain evidence="4">M5</strain>
    </source>
</reference>
<dbReference type="Proteomes" id="UP000789390">
    <property type="component" value="Unassembled WGS sequence"/>
</dbReference>
<comment type="caution">
    <text evidence="4">The sequence shown here is derived from an EMBL/GenBank/DDBJ whole genome shotgun (WGS) entry which is preliminary data.</text>
</comment>
<feature type="compositionally biased region" description="Polar residues" evidence="1">
    <location>
        <begin position="310"/>
        <end position="327"/>
    </location>
</feature>
<sequence length="494" mass="55686">MKSDADIAADIMASLRVRLEFPDNEKFWLFIDLSHVKTIQDVMVYINNKYSVSCHKLWLDDAQLYCKETVRILQDRDLIRVSMREPKKRKIDTQDQQSPSVVSAVEEAINSSPPSKPKKKKKSKEDRGLECENPSSLMFVEPLTETPVVEKKHKKKKQVDSEPTPESAKVVEKQEEMKRAVKELSPEIETEPTVDEATTELDSTNKEPSEEESAKRKRRRRRRKSQYKSPFEAADGSLPQPFEILPDYVPPAPKSAIHVRFDADSGNDTEPIVGHADAGTNGFGIRNQPESNGTYKTNHANLENAKTKGSKNNSKPAVYQSPSAASTPVPQLNALLSLRSAVFSRSSNDQASIHPSYNNVPPPQALTSSKVLSSPKVPASLPFKQEPIKLDPTTFPIIKGLPRVNDLIAFKVLEISENYTPEISDYMQGRITCMSPGSDITVELLNPKPKLHSRGKFEIVEEDEEEYDEEPEVEFETTVTYHWSQMIEPRLIFP</sequence>
<feature type="compositionally biased region" description="Basic and acidic residues" evidence="1">
    <location>
        <begin position="169"/>
        <end position="185"/>
    </location>
</feature>
<evidence type="ECO:0000313" key="5">
    <source>
        <dbReference type="Proteomes" id="UP000789390"/>
    </source>
</evidence>
<dbReference type="GO" id="GO:0015030">
    <property type="term" value="C:Cajal body"/>
    <property type="evidence" value="ECO:0007669"/>
    <property type="project" value="TreeGrafter"/>
</dbReference>
<protein>
    <recommendedName>
        <fullName evidence="6">Coilin</fullName>
    </recommendedName>
</protein>
<evidence type="ECO:0000313" key="4">
    <source>
        <dbReference type="EMBL" id="CAH0098375.1"/>
    </source>
</evidence>
<feature type="compositionally biased region" description="Acidic residues" evidence="1">
    <location>
        <begin position="186"/>
        <end position="199"/>
    </location>
</feature>
<dbReference type="Pfam" id="PF23086">
    <property type="entry name" value="Tudor_Coilin"/>
    <property type="match status" value="1"/>
</dbReference>
<feature type="domain" description="Coilin tudor" evidence="3">
    <location>
        <begin position="390"/>
        <end position="490"/>
    </location>
</feature>
<dbReference type="Pfam" id="PF15862">
    <property type="entry name" value="Coilin_N"/>
    <property type="match status" value="1"/>
</dbReference>
<gene>
    <name evidence="4" type="ORF">DGAL_LOCUS427</name>
</gene>
<dbReference type="PANTHER" id="PTHR15197">
    <property type="entry name" value="COILIN P80"/>
    <property type="match status" value="1"/>
</dbReference>
<feature type="compositionally biased region" description="Basic and acidic residues" evidence="1">
    <location>
        <begin position="203"/>
        <end position="214"/>
    </location>
</feature>
<evidence type="ECO:0000256" key="1">
    <source>
        <dbReference type="SAM" id="MobiDB-lite"/>
    </source>
</evidence>
<accession>A0A8J2VYA1</accession>
<evidence type="ECO:0000259" key="2">
    <source>
        <dbReference type="Pfam" id="PF15862"/>
    </source>
</evidence>
<dbReference type="GO" id="GO:0030620">
    <property type="term" value="F:U2 snRNA binding"/>
    <property type="evidence" value="ECO:0007669"/>
    <property type="project" value="TreeGrafter"/>
</dbReference>
<name>A0A8J2VYA1_9CRUS</name>
<feature type="compositionally biased region" description="Polar residues" evidence="1">
    <location>
        <begin position="288"/>
        <end position="301"/>
    </location>
</feature>
<dbReference type="InterPro" id="IPR024822">
    <property type="entry name" value="Coilin"/>
</dbReference>
<proteinExistence type="predicted"/>
<feature type="compositionally biased region" description="Basic residues" evidence="1">
    <location>
        <begin position="215"/>
        <end position="226"/>
    </location>
</feature>
<dbReference type="InterPro" id="IPR056398">
    <property type="entry name" value="Tudor_Coilin"/>
</dbReference>
<dbReference type="GO" id="GO:0030619">
    <property type="term" value="F:U1 snRNA binding"/>
    <property type="evidence" value="ECO:0007669"/>
    <property type="project" value="TreeGrafter"/>
</dbReference>
<feature type="region of interest" description="Disordered" evidence="1">
    <location>
        <begin position="106"/>
        <end position="249"/>
    </location>
</feature>
<dbReference type="OrthoDB" id="74813at2759"/>
<evidence type="ECO:0000259" key="3">
    <source>
        <dbReference type="Pfam" id="PF23086"/>
    </source>
</evidence>
<evidence type="ECO:0008006" key="6">
    <source>
        <dbReference type="Google" id="ProtNLM"/>
    </source>
</evidence>
<feature type="domain" description="Coilin N-terminal" evidence="2">
    <location>
        <begin position="15"/>
        <end position="133"/>
    </location>
</feature>
<dbReference type="InterPro" id="IPR031722">
    <property type="entry name" value="Coilin_N"/>
</dbReference>
<dbReference type="AlphaFoldDB" id="A0A8J2VYA1"/>
<feature type="region of interest" description="Disordered" evidence="1">
    <location>
        <begin position="261"/>
        <end position="327"/>
    </location>
</feature>
<organism evidence="4 5">
    <name type="scientific">Daphnia galeata</name>
    <dbReference type="NCBI Taxonomy" id="27404"/>
    <lineage>
        <taxon>Eukaryota</taxon>
        <taxon>Metazoa</taxon>
        <taxon>Ecdysozoa</taxon>
        <taxon>Arthropoda</taxon>
        <taxon>Crustacea</taxon>
        <taxon>Branchiopoda</taxon>
        <taxon>Diplostraca</taxon>
        <taxon>Cladocera</taxon>
        <taxon>Anomopoda</taxon>
        <taxon>Daphniidae</taxon>
        <taxon>Daphnia</taxon>
    </lineage>
</organism>
<dbReference type="PANTHER" id="PTHR15197:SF0">
    <property type="entry name" value="COILIN"/>
    <property type="match status" value="1"/>
</dbReference>
<dbReference type="EMBL" id="CAKKLH010000002">
    <property type="protein sequence ID" value="CAH0098375.1"/>
    <property type="molecule type" value="Genomic_DNA"/>
</dbReference>
<dbReference type="GO" id="GO:0000387">
    <property type="term" value="P:spliceosomal snRNP assembly"/>
    <property type="evidence" value="ECO:0007669"/>
    <property type="project" value="TreeGrafter"/>
</dbReference>